<dbReference type="AlphaFoldDB" id="A0A382EAN7"/>
<organism evidence="1">
    <name type="scientific">marine metagenome</name>
    <dbReference type="NCBI Taxonomy" id="408172"/>
    <lineage>
        <taxon>unclassified sequences</taxon>
        <taxon>metagenomes</taxon>
        <taxon>ecological metagenomes</taxon>
    </lineage>
</organism>
<evidence type="ECO:0000313" key="1">
    <source>
        <dbReference type="EMBL" id="SVB47545.1"/>
    </source>
</evidence>
<protein>
    <submittedName>
        <fullName evidence="1">Uncharacterized protein</fullName>
    </submittedName>
</protein>
<sequence length="31" mass="3395">MPVPTAVPPCAKKYISFNAFLILLIEVSNCD</sequence>
<proteinExistence type="predicted"/>
<gene>
    <name evidence="1" type="ORF">METZ01_LOCUS200399</name>
</gene>
<dbReference type="EMBL" id="UINC01043467">
    <property type="protein sequence ID" value="SVB47545.1"/>
    <property type="molecule type" value="Genomic_DNA"/>
</dbReference>
<reference evidence="1" key="1">
    <citation type="submission" date="2018-05" db="EMBL/GenBank/DDBJ databases">
        <authorList>
            <person name="Lanie J.A."/>
            <person name="Ng W.-L."/>
            <person name="Kazmierczak K.M."/>
            <person name="Andrzejewski T.M."/>
            <person name="Davidsen T.M."/>
            <person name="Wayne K.J."/>
            <person name="Tettelin H."/>
            <person name="Glass J.I."/>
            <person name="Rusch D."/>
            <person name="Podicherti R."/>
            <person name="Tsui H.-C.T."/>
            <person name="Winkler M.E."/>
        </authorList>
    </citation>
    <scope>NUCLEOTIDE SEQUENCE</scope>
</reference>
<name>A0A382EAN7_9ZZZZ</name>
<accession>A0A382EAN7</accession>